<dbReference type="Proteomes" id="UP000076630">
    <property type="component" value="Unassembled WGS sequence"/>
</dbReference>
<evidence type="ECO:0000313" key="1">
    <source>
        <dbReference type="EMBL" id="KZE79496.1"/>
    </source>
</evidence>
<proteinExistence type="predicted"/>
<dbReference type="AlphaFoldDB" id="A0A163YIV8"/>
<organism evidence="1 2">
    <name type="scientific">Myroides marinus</name>
    <dbReference type="NCBI Taxonomy" id="703342"/>
    <lineage>
        <taxon>Bacteria</taxon>
        <taxon>Pseudomonadati</taxon>
        <taxon>Bacteroidota</taxon>
        <taxon>Flavobacteriia</taxon>
        <taxon>Flavobacteriales</taxon>
        <taxon>Flavobacteriaceae</taxon>
        <taxon>Myroides</taxon>
    </lineage>
</organism>
<evidence type="ECO:0000313" key="2">
    <source>
        <dbReference type="Proteomes" id="UP000076630"/>
    </source>
</evidence>
<protein>
    <submittedName>
        <fullName evidence="1">Uncharacterized protein</fullName>
    </submittedName>
</protein>
<dbReference type="EMBL" id="LQNU01000060">
    <property type="protein sequence ID" value="KZE79496.1"/>
    <property type="molecule type" value="Genomic_DNA"/>
</dbReference>
<reference evidence="1 2" key="1">
    <citation type="submission" date="2016-01" db="EMBL/GenBank/DDBJ databases">
        <title>Whole genome sequencing of Myroides marinus L41.</title>
        <authorList>
            <person name="Hong K.W."/>
        </authorList>
    </citation>
    <scope>NUCLEOTIDE SEQUENCE [LARGE SCALE GENOMIC DNA]</scope>
    <source>
        <strain evidence="1 2">L41</strain>
    </source>
</reference>
<accession>A0A163YIV8</accession>
<keyword evidence="2" id="KW-1185">Reference proteome</keyword>
<comment type="caution">
    <text evidence="1">The sequence shown here is derived from an EMBL/GenBank/DDBJ whole genome shotgun (WGS) entry which is preliminary data.</text>
</comment>
<sequence>MYDTLTTLLQVIENSNTQPEVLINFKTNQLIVKREKEDYICSISEYSLSKAIEELEPII</sequence>
<dbReference type="RefSeq" id="WP_038987801.1">
    <property type="nucleotide sequence ID" value="NZ_JWJO01000065.1"/>
</dbReference>
<name>A0A163YIV8_9FLAO</name>
<gene>
    <name evidence="1" type="ORF">AV926_11815</name>
</gene>